<evidence type="ECO:0000313" key="4">
    <source>
        <dbReference type="Proteomes" id="UP000050865"/>
    </source>
</evidence>
<dbReference type="OrthoDB" id="9794725at2"/>
<feature type="domain" description="BD-FAE-like" evidence="2">
    <location>
        <begin position="24"/>
        <end position="216"/>
    </location>
</feature>
<dbReference type="Gene3D" id="3.40.50.1820">
    <property type="entry name" value="alpha/beta hydrolase"/>
    <property type="match status" value="1"/>
</dbReference>
<accession>A0A0R2FBV8</accession>
<sequence length="270" mass="29811">MQVIREPLRTALSKDAYFDAYLMDQYEDLEPERLRPAAVIAPGGGYAFVSPREGEPVALALLAKGCQAFVLHYSVGPEHRFPTALLELAEAVRLIRRHAAEWHVNPQAIIGVGFSAGGHLVASLGTLIAQKVLAGYQADEIRLNGMMLGYPVITSGEFKEPGSFDQLIGPDASPALRLQVSLERQVSAQTPPTFLWTTMTDETVPVENSIRFAEALHEHDVACELHIFPAGRHGLSLATRESWSQQHDYGKEPVVAQWLPLFGTWLQQFM</sequence>
<keyword evidence="4" id="KW-1185">Reference proteome</keyword>
<comment type="caution">
    <text evidence="3">The sequence shown here is derived from an EMBL/GenBank/DDBJ whole genome shotgun (WGS) entry which is preliminary data.</text>
</comment>
<dbReference type="InterPro" id="IPR049492">
    <property type="entry name" value="BD-FAE-like_dom"/>
</dbReference>
<keyword evidence="1" id="KW-0378">Hydrolase</keyword>
<evidence type="ECO:0000256" key="1">
    <source>
        <dbReference type="ARBA" id="ARBA00022801"/>
    </source>
</evidence>
<name>A0A0R2FBV8_9LACO</name>
<dbReference type="PANTHER" id="PTHR48081:SF6">
    <property type="entry name" value="PEPTIDASE S9 PROLYL OLIGOPEPTIDASE CATALYTIC DOMAIN-CONTAINING PROTEIN"/>
    <property type="match status" value="1"/>
</dbReference>
<organism evidence="3 4">
    <name type="scientific">Lacticaseibacillus camelliae DSM 22697 = JCM 13995</name>
    <dbReference type="NCBI Taxonomy" id="1423730"/>
    <lineage>
        <taxon>Bacteria</taxon>
        <taxon>Bacillati</taxon>
        <taxon>Bacillota</taxon>
        <taxon>Bacilli</taxon>
        <taxon>Lactobacillales</taxon>
        <taxon>Lactobacillaceae</taxon>
        <taxon>Lacticaseibacillus</taxon>
    </lineage>
</organism>
<dbReference type="GO" id="GO:0016787">
    <property type="term" value="F:hydrolase activity"/>
    <property type="evidence" value="ECO:0007669"/>
    <property type="project" value="UniProtKB-KW"/>
</dbReference>
<dbReference type="STRING" id="1423730.FC75_GL002024"/>
<evidence type="ECO:0000259" key="2">
    <source>
        <dbReference type="Pfam" id="PF20434"/>
    </source>
</evidence>
<gene>
    <name evidence="3" type="ORF">FC75_GL002024</name>
</gene>
<evidence type="ECO:0000313" key="3">
    <source>
        <dbReference type="EMBL" id="KRN25891.1"/>
    </source>
</evidence>
<protein>
    <submittedName>
        <fullName evidence="3">Acetyl esterase</fullName>
    </submittedName>
</protein>
<reference evidence="3 4" key="1">
    <citation type="journal article" date="2015" name="Genome Announc.">
        <title>Expanding the biotechnology potential of lactobacilli through comparative genomics of 213 strains and associated genera.</title>
        <authorList>
            <person name="Sun Z."/>
            <person name="Harris H.M."/>
            <person name="McCann A."/>
            <person name="Guo C."/>
            <person name="Argimon S."/>
            <person name="Zhang W."/>
            <person name="Yang X."/>
            <person name="Jeffery I.B."/>
            <person name="Cooney J.C."/>
            <person name="Kagawa T.F."/>
            <person name="Liu W."/>
            <person name="Song Y."/>
            <person name="Salvetti E."/>
            <person name="Wrobel A."/>
            <person name="Rasinkangas P."/>
            <person name="Parkhill J."/>
            <person name="Rea M.C."/>
            <person name="O'Sullivan O."/>
            <person name="Ritari J."/>
            <person name="Douillard F.P."/>
            <person name="Paul Ross R."/>
            <person name="Yang R."/>
            <person name="Briner A.E."/>
            <person name="Felis G.E."/>
            <person name="de Vos W.M."/>
            <person name="Barrangou R."/>
            <person name="Klaenhammer T.R."/>
            <person name="Caufield P.W."/>
            <person name="Cui Y."/>
            <person name="Zhang H."/>
            <person name="O'Toole P.W."/>
        </authorList>
    </citation>
    <scope>NUCLEOTIDE SEQUENCE [LARGE SCALE GENOMIC DNA]</scope>
    <source>
        <strain evidence="3 4">DSM 22697</strain>
    </source>
</reference>
<dbReference type="Pfam" id="PF20434">
    <property type="entry name" value="BD-FAE"/>
    <property type="match status" value="1"/>
</dbReference>
<dbReference type="Proteomes" id="UP000050865">
    <property type="component" value="Unassembled WGS sequence"/>
</dbReference>
<dbReference type="PANTHER" id="PTHR48081">
    <property type="entry name" value="AB HYDROLASE SUPERFAMILY PROTEIN C4A8.06C"/>
    <property type="match status" value="1"/>
</dbReference>
<dbReference type="AlphaFoldDB" id="A0A0R2FBV8"/>
<dbReference type="InterPro" id="IPR050300">
    <property type="entry name" value="GDXG_lipolytic_enzyme"/>
</dbReference>
<dbReference type="PATRIC" id="fig|1423730.4.peg.2105"/>
<dbReference type="InterPro" id="IPR029058">
    <property type="entry name" value="AB_hydrolase_fold"/>
</dbReference>
<dbReference type="SUPFAM" id="SSF53474">
    <property type="entry name" value="alpha/beta-Hydrolases"/>
    <property type="match status" value="1"/>
</dbReference>
<proteinExistence type="predicted"/>
<dbReference type="EMBL" id="AYZJ01000002">
    <property type="protein sequence ID" value="KRN25891.1"/>
    <property type="molecule type" value="Genomic_DNA"/>
</dbReference>
<dbReference type="RefSeq" id="WP_054664573.1">
    <property type="nucleotide sequence ID" value="NZ_AYZJ01000002.1"/>
</dbReference>